<accession>A0ACC4ZY64</accession>
<gene>
    <name evidence="1" type="ORF">NS115_06770</name>
</gene>
<dbReference type="EMBL" id="LDRX01000028">
    <property type="protein sequence ID" value="KTS83585.1"/>
    <property type="molecule type" value="Genomic_DNA"/>
</dbReference>
<organism evidence="1 2">
    <name type="scientific">Paenibacillus jamilae</name>
    <dbReference type="NCBI Taxonomy" id="114136"/>
    <lineage>
        <taxon>Bacteria</taxon>
        <taxon>Bacillati</taxon>
        <taxon>Bacillota</taxon>
        <taxon>Bacilli</taxon>
        <taxon>Bacillales</taxon>
        <taxon>Paenibacillaceae</taxon>
        <taxon>Paenibacillus</taxon>
    </lineage>
</organism>
<dbReference type="Proteomes" id="UP000074866">
    <property type="component" value="Unassembled WGS sequence"/>
</dbReference>
<sequence length="348" mass="40051">MIVKNEEAVLKRCLDSAVENVDEIVIVDTGSTDRTKLIAADYKAKIFDYQWNHNFADARNFALEQSTTDWCMVLDADEFIINDCKDIINAFIADGPKIGRVKHTSKFTSKDGLNYEHCYISRIFPSYCRYVGNVHEQIQSDLPRVKLNVEIMHDGYMETQKHDRNIPLLQKAIEEHPDISYYYYQIAKEYRGLGDAEKEFNNLKKAYKLMDHKETISTSIIVNYMYSIISSGNLKEGLAVFNHEEKFMGHSSDFYFVSALFFLELMISDPRKYQSVLPNIEQLYKKALEIGDTGEEGNVRGTGSFAAHHNLGVLYESTGNIQRAIEHYKAAVVYNYEPSLTRLHELKV</sequence>
<evidence type="ECO:0000313" key="2">
    <source>
        <dbReference type="Proteomes" id="UP000074866"/>
    </source>
</evidence>
<reference evidence="1 2" key="1">
    <citation type="journal article" date="2016" name="Front. Microbiol.">
        <title>Genomic Resource of Rice Seed Associated Bacteria.</title>
        <authorList>
            <person name="Midha S."/>
            <person name="Bansal K."/>
            <person name="Sharma S."/>
            <person name="Kumar N."/>
            <person name="Patil P.P."/>
            <person name="Chaudhry V."/>
            <person name="Patil P.B."/>
        </authorList>
    </citation>
    <scope>NUCLEOTIDE SEQUENCE [LARGE SCALE GENOMIC DNA]</scope>
    <source>
        <strain evidence="1 2">NS115</strain>
    </source>
</reference>
<proteinExistence type="predicted"/>
<evidence type="ECO:0000313" key="1">
    <source>
        <dbReference type="EMBL" id="KTS83585.1"/>
    </source>
</evidence>
<keyword evidence="2" id="KW-1185">Reference proteome</keyword>
<protein>
    <submittedName>
        <fullName evidence="1">Uncharacterized protein</fullName>
    </submittedName>
</protein>
<comment type="caution">
    <text evidence="1">The sequence shown here is derived from an EMBL/GenBank/DDBJ whole genome shotgun (WGS) entry which is preliminary data.</text>
</comment>
<name>A0ACC4ZY64_9BACL</name>